<dbReference type="AlphaFoldDB" id="A0A212LKC0"/>
<protein>
    <submittedName>
        <fullName evidence="1">Uncharacterized protein</fullName>
    </submittedName>
</protein>
<proteinExistence type="predicted"/>
<gene>
    <name evidence="1" type="ORF">KL86PLE_60275</name>
</gene>
<dbReference type="EMBL" id="FMJD01000010">
    <property type="protein sequence ID" value="SCM77960.1"/>
    <property type="molecule type" value="Genomic_DNA"/>
</dbReference>
<reference evidence="1" key="1">
    <citation type="submission" date="2016-08" db="EMBL/GenBank/DDBJ databases">
        <authorList>
            <person name="Seilhamer J.J."/>
        </authorList>
    </citation>
    <scope>NUCLEOTIDE SEQUENCE</scope>
    <source>
        <strain evidence="1">86</strain>
    </source>
</reference>
<evidence type="ECO:0000313" key="1">
    <source>
        <dbReference type="EMBL" id="SCM77960.1"/>
    </source>
</evidence>
<name>A0A212LKC0_9HYPH</name>
<sequence length="93" mass="10563">MPDVGSTVVPLVAGERALPVLMEQKFPPRIGRCKGPQPPHRSRLAAPFDIGLTRWFLSPYRQKARHLVTCQYVVRLFVFVRDADWRPGLPKNG</sequence>
<accession>A0A212LKC0</accession>
<organism evidence="1">
    <name type="scientific">uncultured Pleomorphomonas sp</name>
    <dbReference type="NCBI Taxonomy" id="442121"/>
    <lineage>
        <taxon>Bacteria</taxon>
        <taxon>Pseudomonadati</taxon>
        <taxon>Pseudomonadota</taxon>
        <taxon>Alphaproteobacteria</taxon>
        <taxon>Hyphomicrobiales</taxon>
        <taxon>Pleomorphomonadaceae</taxon>
        <taxon>Pleomorphomonas</taxon>
        <taxon>environmental samples</taxon>
    </lineage>
</organism>